<dbReference type="PANTHER" id="PTHR20982:SF3">
    <property type="entry name" value="MITOCHONDRIAL RIBOSOME RECYCLING FACTOR PSEUDO 1"/>
    <property type="match status" value="1"/>
</dbReference>
<sequence length="187" mass="20505">MADQELDFADIERRMKGAVASLKTEFGGLRTGRASAGLLDPITVEAYGQATPVNQVGTVTVPEPRMITIQIWDKSMVGPVEKAIRSSGLGLNPATDGQLIRIPIPELNEERRAELTKVAAKYAEQARVAVRNVRRDGMDELKRLEKDGSISKDEHKSASDRVQKMTDKYIGEVDAALATKEAEIMQV</sequence>
<feature type="region of interest" description="Disordered" evidence="7">
    <location>
        <begin position="144"/>
        <end position="163"/>
    </location>
</feature>
<evidence type="ECO:0000256" key="7">
    <source>
        <dbReference type="SAM" id="MobiDB-lite"/>
    </source>
</evidence>
<comment type="function">
    <text evidence="5 6">Responsible for the release of ribosomes from messenger RNA at the termination of protein biosynthesis. May increase the efficiency of translation by recycling ribosomes from one round of translation to another.</text>
</comment>
<dbReference type="HAMAP" id="MF_00040">
    <property type="entry name" value="RRF"/>
    <property type="match status" value="1"/>
</dbReference>
<keyword evidence="3 6" id="KW-0963">Cytoplasm</keyword>
<dbReference type="InterPro" id="IPR002661">
    <property type="entry name" value="Ribosome_recyc_fac"/>
</dbReference>
<evidence type="ECO:0000256" key="1">
    <source>
        <dbReference type="ARBA" id="ARBA00004496"/>
    </source>
</evidence>
<dbReference type="FunFam" id="1.10.132.20:FF:000001">
    <property type="entry name" value="Ribosome-recycling factor"/>
    <property type="match status" value="1"/>
</dbReference>
<dbReference type="CDD" id="cd00520">
    <property type="entry name" value="RRF"/>
    <property type="match status" value="1"/>
</dbReference>
<accession>A0A081B921</accession>
<dbReference type="EMBL" id="BBIO01000004">
    <property type="protein sequence ID" value="GAK44539.1"/>
    <property type="molecule type" value="Genomic_DNA"/>
</dbReference>
<feature type="domain" description="Ribosome recycling factor" evidence="8">
    <location>
        <begin position="22"/>
        <end position="185"/>
    </location>
</feature>
<proteinExistence type="inferred from homology"/>
<dbReference type="InterPro" id="IPR023584">
    <property type="entry name" value="Ribosome_recyc_fac_dom"/>
</dbReference>
<dbReference type="InterPro" id="IPR036191">
    <property type="entry name" value="RRF_sf"/>
</dbReference>
<gene>
    <name evidence="6" type="primary">frr</name>
    <name evidence="9" type="ORF">M2A_1038</name>
</gene>
<evidence type="ECO:0000256" key="4">
    <source>
        <dbReference type="ARBA" id="ARBA00022917"/>
    </source>
</evidence>
<dbReference type="GO" id="GO:0043023">
    <property type="term" value="F:ribosomal large subunit binding"/>
    <property type="evidence" value="ECO:0007669"/>
    <property type="project" value="TreeGrafter"/>
</dbReference>
<evidence type="ECO:0000313" key="10">
    <source>
        <dbReference type="Proteomes" id="UP000028702"/>
    </source>
</evidence>
<evidence type="ECO:0000313" key="9">
    <source>
        <dbReference type="EMBL" id="GAK44539.1"/>
    </source>
</evidence>
<dbReference type="RefSeq" id="WP_045443972.1">
    <property type="nucleotide sequence ID" value="NZ_BBIO01000004.1"/>
</dbReference>
<organism evidence="9 10">
    <name type="scientific">Tepidicaulis marinus</name>
    <dbReference type="NCBI Taxonomy" id="1333998"/>
    <lineage>
        <taxon>Bacteria</taxon>
        <taxon>Pseudomonadati</taxon>
        <taxon>Pseudomonadota</taxon>
        <taxon>Alphaproteobacteria</taxon>
        <taxon>Hyphomicrobiales</taxon>
        <taxon>Parvibaculaceae</taxon>
        <taxon>Tepidicaulis</taxon>
    </lineage>
</organism>
<evidence type="ECO:0000256" key="3">
    <source>
        <dbReference type="ARBA" id="ARBA00022490"/>
    </source>
</evidence>
<dbReference type="AlphaFoldDB" id="A0A081B921"/>
<reference evidence="9 10" key="1">
    <citation type="submission" date="2014-07" db="EMBL/GenBank/DDBJ databases">
        <title>Tepidicaulis marinum gen. nov., sp. nov., a novel marine bacterium denitrifying nitrate to nitrous oxide strictly under microaerobic conditions.</title>
        <authorList>
            <person name="Takeuchi M."/>
            <person name="Yamagishi T."/>
            <person name="Kamagata Y."/>
            <person name="Oshima K."/>
            <person name="Hattori M."/>
            <person name="Katayama T."/>
            <person name="Hanada S."/>
            <person name="Tamaki H."/>
            <person name="Marumo K."/>
            <person name="Maeda H."/>
            <person name="Nedachi M."/>
            <person name="Iwasaki W."/>
            <person name="Suwa Y."/>
            <person name="Sakata S."/>
        </authorList>
    </citation>
    <scope>NUCLEOTIDE SEQUENCE [LARGE SCALE GENOMIC DNA]</scope>
    <source>
        <strain evidence="9 10">MA2</strain>
    </source>
</reference>
<comment type="caution">
    <text evidence="9">The sequence shown here is derived from an EMBL/GenBank/DDBJ whole genome shotgun (WGS) entry which is preliminary data.</text>
</comment>
<dbReference type="GO" id="GO:0002184">
    <property type="term" value="P:cytoplasmic translational termination"/>
    <property type="evidence" value="ECO:0007669"/>
    <property type="project" value="TreeGrafter"/>
</dbReference>
<evidence type="ECO:0000256" key="2">
    <source>
        <dbReference type="ARBA" id="ARBA00005912"/>
    </source>
</evidence>
<dbReference type="PANTHER" id="PTHR20982">
    <property type="entry name" value="RIBOSOME RECYCLING FACTOR"/>
    <property type="match status" value="1"/>
</dbReference>
<dbReference type="eggNOG" id="COG0233">
    <property type="taxonomic scope" value="Bacteria"/>
</dbReference>
<dbReference type="NCBIfam" id="TIGR00496">
    <property type="entry name" value="frr"/>
    <property type="match status" value="1"/>
</dbReference>
<dbReference type="STRING" id="1333998.M2A_1038"/>
<dbReference type="Pfam" id="PF01765">
    <property type="entry name" value="RRF"/>
    <property type="match status" value="1"/>
</dbReference>
<comment type="similarity">
    <text evidence="2 6">Belongs to the RRF family.</text>
</comment>
<dbReference type="Proteomes" id="UP000028702">
    <property type="component" value="Unassembled WGS sequence"/>
</dbReference>
<dbReference type="SUPFAM" id="SSF55194">
    <property type="entry name" value="Ribosome recycling factor, RRF"/>
    <property type="match status" value="1"/>
</dbReference>
<keyword evidence="10" id="KW-1185">Reference proteome</keyword>
<comment type="subcellular location">
    <subcellularLocation>
        <location evidence="1 6">Cytoplasm</location>
    </subcellularLocation>
</comment>
<keyword evidence="4 6" id="KW-0648">Protein biosynthesis</keyword>
<dbReference type="GO" id="GO:0005829">
    <property type="term" value="C:cytosol"/>
    <property type="evidence" value="ECO:0007669"/>
    <property type="project" value="GOC"/>
</dbReference>
<evidence type="ECO:0000259" key="8">
    <source>
        <dbReference type="Pfam" id="PF01765"/>
    </source>
</evidence>
<dbReference type="Gene3D" id="1.10.132.20">
    <property type="entry name" value="Ribosome-recycling factor"/>
    <property type="match status" value="1"/>
</dbReference>
<name>A0A081B921_9HYPH</name>
<protein>
    <recommendedName>
        <fullName evidence="6">Ribosome-recycling factor</fullName>
        <shortName evidence="6">RRF</shortName>
    </recommendedName>
    <alternativeName>
        <fullName evidence="6">Ribosome-releasing factor</fullName>
    </alternativeName>
</protein>
<dbReference type="Gene3D" id="3.30.1360.40">
    <property type="match status" value="1"/>
</dbReference>
<evidence type="ECO:0000256" key="5">
    <source>
        <dbReference type="ARBA" id="ARBA00025050"/>
    </source>
</evidence>
<evidence type="ECO:0000256" key="6">
    <source>
        <dbReference type="HAMAP-Rule" id="MF_00040"/>
    </source>
</evidence>
<dbReference type="FunFam" id="3.30.1360.40:FF:000001">
    <property type="entry name" value="Ribosome-recycling factor"/>
    <property type="match status" value="1"/>
</dbReference>